<evidence type="ECO:0000259" key="13">
    <source>
        <dbReference type="PROSITE" id="PS51093"/>
    </source>
</evidence>
<keyword evidence="7 12" id="KW-0812">Transmembrane</keyword>
<dbReference type="SUPFAM" id="SSF51261">
    <property type="entry name" value="Duplicated hybrid motif"/>
    <property type="match status" value="1"/>
</dbReference>
<feature type="transmembrane region" description="Helical" evidence="12">
    <location>
        <begin position="256"/>
        <end position="275"/>
    </location>
</feature>
<evidence type="ECO:0000256" key="11">
    <source>
        <dbReference type="PROSITE-ProRule" id="PRU00421"/>
    </source>
</evidence>
<feature type="domain" description="PTS EIIB type-1" evidence="14">
    <location>
        <begin position="421"/>
        <end position="503"/>
    </location>
</feature>
<dbReference type="NCBIfam" id="TIGR01998">
    <property type="entry name" value="PTS-II-BC-nag"/>
    <property type="match status" value="1"/>
</dbReference>
<protein>
    <submittedName>
        <fullName evidence="16">PTS N-acetyl glucosamine transporter subunit IIABC</fullName>
    </submittedName>
</protein>
<dbReference type="Gene3D" id="2.70.70.10">
    <property type="entry name" value="Glucose Permease (Domain IIA)"/>
    <property type="match status" value="1"/>
</dbReference>
<dbReference type="SUPFAM" id="SSF55604">
    <property type="entry name" value="Glucose permease domain IIB"/>
    <property type="match status" value="1"/>
</dbReference>
<gene>
    <name evidence="16" type="ORF">F1325_05105</name>
</gene>
<dbReference type="Pfam" id="PF00358">
    <property type="entry name" value="PTS_EIIA_1"/>
    <property type="match status" value="1"/>
</dbReference>
<dbReference type="Pfam" id="PF02378">
    <property type="entry name" value="PTS_EIIC"/>
    <property type="match status" value="1"/>
</dbReference>
<keyword evidence="17" id="KW-1185">Reference proteome</keyword>
<dbReference type="PROSITE" id="PS00371">
    <property type="entry name" value="PTS_EIIA_TYPE_1_HIS"/>
    <property type="match status" value="1"/>
</dbReference>
<dbReference type="Pfam" id="PF00367">
    <property type="entry name" value="PTS_EIIB"/>
    <property type="match status" value="1"/>
</dbReference>
<feature type="transmembrane region" description="Helical" evidence="12">
    <location>
        <begin position="46"/>
        <end position="70"/>
    </location>
</feature>
<evidence type="ECO:0000256" key="4">
    <source>
        <dbReference type="ARBA" id="ARBA00022597"/>
    </source>
</evidence>
<evidence type="ECO:0000256" key="7">
    <source>
        <dbReference type="ARBA" id="ARBA00022692"/>
    </source>
</evidence>
<evidence type="ECO:0000256" key="5">
    <source>
        <dbReference type="ARBA" id="ARBA00022679"/>
    </source>
</evidence>
<dbReference type="InterPro" id="IPR001127">
    <property type="entry name" value="PTS_EIIA_1_perm"/>
</dbReference>
<dbReference type="GO" id="GO:0009401">
    <property type="term" value="P:phosphoenolpyruvate-dependent sugar phosphotransferase system"/>
    <property type="evidence" value="ECO:0007669"/>
    <property type="project" value="UniProtKB-KW"/>
</dbReference>
<dbReference type="NCBIfam" id="TIGR00826">
    <property type="entry name" value="EIIB_glc"/>
    <property type="match status" value="1"/>
</dbReference>
<keyword evidence="2" id="KW-0813">Transport</keyword>
<dbReference type="GO" id="GO:0019866">
    <property type="term" value="C:organelle inner membrane"/>
    <property type="evidence" value="ECO:0007669"/>
    <property type="project" value="InterPro"/>
</dbReference>
<dbReference type="NCBIfam" id="TIGR00830">
    <property type="entry name" value="PTBA"/>
    <property type="match status" value="1"/>
</dbReference>
<evidence type="ECO:0000256" key="1">
    <source>
        <dbReference type="ARBA" id="ARBA00004651"/>
    </source>
</evidence>
<keyword evidence="4" id="KW-0762">Sugar transport</keyword>
<evidence type="ECO:0000256" key="9">
    <source>
        <dbReference type="ARBA" id="ARBA00022989"/>
    </source>
</evidence>
<dbReference type="InterPro" id="IPR011055">
    <property type="entry name" value="Dup_hybrid_motif"/>
</dbReference>
<evidence type="ECO:0000313" key="16">
    <source>
        <dbReference type="EMBL" id="QHN09867.1"/>
    </source>
</evidence>
<dbReference type="RefSeq" id="WP_109374103.1">
    <property type="nucleotide sequence ID" value="NZ_CP043925.1"/>
</dbReference>
<evidence type="ECO:0000313" key="17">
    <source>
        <dbReference type="Proteomes" id="UP000464700"/>
    </source>
</evidence>
<dbReference type="GO" id="GO:0090563">
    <property type="term" value="F:protein-phosphocysteine-sugar phosphotransferase activity"/>
    <property type="evidence" value="ECO:0007669"/>
    <property type="project" value="TreeGrafter"/>
</dbReference>
<sequence length="680" mass="72611">MNILSYLQKIGRALMVPVATLPAAAILMGIGYWIDPVGWGSDNALAALLIKSGAAIIDNMSVLFAIGVAYGMSKDKDGAAALTGFVGFLVVTTLCSPAAVSMIKGLPLEEVPVAFGKINNQFVGILVGVLSAELYNRFSSVELPRALSFFSGRRLVPILTSFLMIIVAFILMYIWPVIYGGLVSFGESIKDMGALGAGIYAFFNRLLIPVGLHHALNSVFWFDVAGINDIPNFLAGQQAIDSGLATVGVTGRYQAGFFPVMMFGLPGAALAIYHCARKEHKAKVAGIMMAGAFAAFFTGITEPLEFSFMFVAPVLYVIHAFLMAISVYIAASMEWISGFGFSAGLVDMFLSSRNPLAVHWYMLIVQGIVFFFIYYGIFRFTITKFNLKTPGREDEVTGDETADGYDEDIKTAPANSKEGIQQEARQYIAAIGGSDNLTGIDACITRLRLNVKDSGVVNDAYAKRLGASGVIRLNKQSVQVIVGTRAELVANAMRDVLTQGPVPAYEGASASTVSTEKAPVKQANANAKVLLEMIAPFDGEVVALKDVPDEAFSSGVVGDGVAIKPTSNIVMAPATGTVVKIFDTNHAFCIETDNGVEIIVHMGIDTVALGGKGFKRLVEEGADVKVGQPILELDLEYLNANAKSMISPVIVSNIDDFDKITEQVAGVVVGNKTVIYKVLK</sequence>
<dbReference type="GO" id="GO:0016301">
    <property type="term" value="F:kinase activity"/>
    <property type="evidence" value="ECO:0007669"/>
    <property type="project" value="UniProtKB-KW"/>
</dbReference>
<dbReference type="CDD" id="cd00210">
    <property type="entry name" value="PTS_IIA_glc"/>
    <property type="match status" value="1"/>
</dbReference>
<comment type="subcellular location">
    <subcellularLocation>
        <location evidence="1">Cell membrane</location>
        <topology evidence="1">Multi-pass membrane protein</topology>
    </subcellularLocation>
</comment>
<dbReference type="Proteomes" id="UP000464700">
    <property type="component" value="Chromosome"/>
</dbReference>
<evidence type="ECO:0000256" key="2">
    <source>
        <dbReference type="ARBA" id="ARBA00022448"/>
    </source>
</evidence>
<dbReference type="InterPro" id="IPR010974">
    <property type="entry name" value="PTS_IIBC_nag"/>
</dbReference>
<dbReference type="PANTHER" id="PTHR30009:SF4">
    <property type="entry name" value="PTS SYSTEM N-ACETYLGLUCOSAMINE-SPECIFIC EIICBA COMPONENT"/>
    <property type="match status" value="1"/>
</dbReference>
<dbReference type="EMBL" id="CP043925">
    <property type="protein sequence ID" value="QHN09867.1"/>
    <property type="molecule type" value="Genomic_DNA"/>
</dbReference>
<dbReference type="InterPro" id="IPR018113">
    <property type="entry name" value="PTrfase_EIIB_Cys"/>
</dbReference>
<dbReference type="GO" id="GO:0008982">
    <property type="term" value="F:protein-N(PI)-phosphohistidine-sugar phosphotransferase activity"/>
    <property type="evidence" value="ECO:0007669"/>
    <property type="project" value="InterPro"/>
</dbReference>
<keyword evidence="10 12" id="KW-0472">Membrane</keyword>
<dbReference type="PROSITE" id="PS51098">
    <property type="entry name" value="PTS_EIIB_TYPE_1"/>
    <property type="match status" value="1"/>
</dbReference>
<dbReference type="PANTHER" id="PTHR30009">
    <property type="entry name" value="CYTOCHROME C-TYPE SYNTHESIS PROTEIN AND PTS TRANSMEMBRANE COMPONENT"/>
    <property type="match status" value="1"/>
</dbReference>
<feature type="domain" description="PTS EIIC type-1" evidence="15">
    <location>
        <begin position="1"/>
        <end position="394"/>
    </location>
</feature>
<feature type="transmembrane region" description="Helical" evidence="12">
    <location>
        <begin position="12"/>
        <end position="34"/>
    </location>
</feature>
<dbReference type="InterPro" id="IPR003352">
    <property type="entry name" value="PTS_EIIC"/>
</dbReference>
<feature type="transmembrane region" description="Helical" evidence="12">
    <location>
        <begin position="155"/>
        <end position="175"/>
    </location>
</feature>
<feature type="domain" description="PTS EIIA type-1" evidence="13">
    <location>
        <begin position="549"/>
        <end position="653"/>
    </location>
</feature>
<reference evidence="16 17" key="1">
    <citation type="submission" date="2019-09" db="EMBL/GenBank/DDBJ databases">
        <title>Emergence of a chromosome-mediated tetracycline resistance gene in Proteus strain.</title>
        <authorList>
            <person name="He D."/>
            <person name="Wang L."/>
        </authorList>
    </citation>
    <scope>NUCLEOTIDE SEQUENCE [LARGE SCALE GENOMIC DNA]</scope>
    <source>
        <strain evidence="16 17">T60</strain>
    </source>
</reference>
<name>A0A6I7DAV5_9GAMM</name>
<dbReference type="InterPro" id="IPR013013">
    <property type="entry name" value="PTS_EIIC_1"/>
</dbReference>
<evidence type="ECO:0000256" key="3">
    <source>
        <dbReference type="ARBA" id="ARBA00022475"/>
    </source>
</evidence>
<evidence type="ECO:0000256" key="10">
    <source>
        <dbReference type="ARBA" id="ARBA00023136"/>
    </source>
</evidence>
<evidence type="ECO:0000256" key="12">
    <source>
        <dbReference type="SAM" id="Phobius"/>
    </source>
</evidence>
<keyword evidence="5" id="KW-0808">Transferase</keyword>
<dbReference type="AlphaFoldDB" id="A0A6I7DAV5"/>
<dbReference type="FunFam" id="2.70.70.10:FF:000001">
    <property type="entry name" value="PTS system glucose-specific IIA component"/>
    <property type="match status" value="1"/>
</dbReference>
<dbReference type="KEGG" id="pcol:F1325_05105"/>
<dbReference type="PROSITE" id="PS51093">
    <property type="entry name" value="PTS_EIIA_TYPE_1"/>
    <property type="match status" value="1"/>
</dbReference>
<evidence type="ECO:0000256" key="8">
    <source>
        <dbReference type="ARBA" id="ARBA00022777"/>
    </source>
</evidence>
<evidence type="ECO:0000259" key="14">
    <source>
        <dbReference type="PROSITE" id="PS51098"/>
    </source>
</evidence>
<dbReference type="GO" id="GO:0015572">
    <property type="term" value="F:N-acetylglucosamine transmembrane transporter activity"/>
    <property type="evidence" value="ECO:0007669"/>
    <property type="project" value="InterPro"/>
</dbReference>
<keyword evidence="3" id="KW-1003">Cell membrane</keyword>
<keyword evidence="9 12" id="KW-1133">Transmembrane helix</keyword>
<dbReference type="Gene3D" id="3.30.1360.60">
    <property type="entry name" value="Glucose permease domain IIB"/>
    <property type="match status" value="1"/>
</dbReference>
<feature type="transmembrane region" description="Helical" evidence="12">
    <location>
        <begin position="358"/>
        <end position="378"/>
    </location>
</feature>
<proteinExistence type="predicted"/>
<feature type="active site" description="Phosphocysteine intermediate; for EIIB activity" evidence="11">
    <location>
        <position position="443"/>
    </location>
</feature>
<dbReference type="CDD" id="cd00212">
    <property type="entry name" value="PTS_IIB_glc"/>
    <property type="match status" value="1"/>
</dbReference>
<dbReference type="GO" id="GO:0005886">
    <property type="term" value="C:plasma membrane"/>
    <property type="evidence" value="ECO:0007669"/>
    <property type="project" value="UniProtKB-SubCell"/>
</dbReference>
<keyword evidence="8" id="KW-0418">Kinase</keyword>
<feature type="transmembrane region" description="Helical" evidence="12">
    <location>
        <begin position="82"/>
        <end position="106"/>
    </location>
</feature>
<feature type="transmembrane region" description="Helical" evidence="12">
    <location>
        <begin position="282"/>
        <end position="300"/>
    </location>
</feature>
<dbReference type="GO" id="GO:0015764">
    <property type="term" value="P:N-acetylglucosamine transport"/>
    <property type="evidence" value="ECO:0007669"/>
    <property type="project" value="TreeGrafter"/>
</dbReference>
<dbReference type="PROSITE" id="PS01035">
    <property type="entry name" value="PTS_EIIB_TYPE_1_CYS"/>
    <property type="match status" value="1"/>
</dbReference>
<keyword evidence="6" id="KW-0598">Phosphotransferase system</keyword>
<evidence type="ECO:0000256" key="6">
    <source>
        <dbReference type="ARBA" id="ARBA00022683"/>
    </source>
</evidence>
<dbReference type="InterPro" id="IPR050429">
    <property type="entry name" value="PTS_Glucose_EIICBA"/>
</dbReference>
<dbReference type="InterPro" id="IPR001996">
    <property type="entry name" value="PTS_IIB_1"/>
</dbReference>
<organism evidence="16 17">
    <name type="scientific">Proteus columbae</name>
    <dbReference type="NCBI Taxonomy" id="1987580"/>
    <lineage>
        <taxon>Bacteria</taxon>
        <taxon>Pseudomonadati</taxon>
        <taxon>Pseudomonadota</taxon>
        <taxon>Gammaproteobacteria</taxon>
        <taxon>Enterobacterales</taxon>
        <taxon>Morganellaceae</taxon>
        <taxon>Proteus</taxon>
    </lineage>
</organism>
<dbReference type="PROSITE" id="PS51103">
    <property type="entry name" value="PTS_EIIC_TYPE_1"/>
    <property type="match status" value="1"/>
</dbReference>
<evidence type="ECO:0000259" key="15">
    <source>
        <dbReference type="PROSITE" id="PS51103"/>
    </source>
</evidence>
<accession>A0A6I7DAV5</accession>
<dbReference type="InterPro" id="IPR036878">
    <property type="entry name" value="Glu_permease_IIB"/>
</dbReference>